<comment type="subcellular location">
    <subcellularLocation>
        <location evidence="1">Cytoplasm</location>
    </subcellularLocation>
</comment>
<evidence type="ECO:0000259" key="7">
    <source>
        <dbReference type="PROSITE" id="PS50067"/>
    </source>
</evidence>
<dbReference type="SUPFAM" id="SSF52540">
    <property type="entry name" value="P-loop containing nucleoside triphosphate hydrolases"/>
    <property type="match status" value="1"/>
</dbReference>
<dbReference type="GO" id="GO:0005524">
    <property type="term" value="F:ATP binding"/>
    <property type="evidence" value="ECO:0007669"/>
    <property type="project" value="UniProtKB-KW"/>
</dbReference>
<dbReference type="PaxDb" id="2903-EOD38658"/>
<comment type="similarity">
    <text evidence="6">Belongs to the TRAFAC class myosin-kinesin ATPase superfamily. Kinesin family.</text>
</comment>
<dbReference type="GO" id="GO:0007018">
    <property type="term" value="P:microtubule-based movement"/>
    <property type="evidence" value="ECO:0007669"/>
    <property type="project" value="InterPro"/>
</dbReference>
<reference evidence="8" key="2">
    <citation type="submission" date="2024-10" db="UniProtKB">
        <authorList>
            <consortium name="EnsemblProtists"/>
        </authorList>
    </citation>
    <scope>IDENTIFICATION</scope>
</reference>
<evidence type="ECO:0000313" key="9">
    <source>
        <dbReference type="Proteomes" id="UP000013827"/>
    </source>
</evidence>
<dbReference type="AlphaFoldDB" id="A0A0D3KSC3"/>
<dbReference type="RefSeq" id="XP_005791087.1">
    <property type="nucleotide sequence ID" value="XM_005791030.1"/>
</dbReference>
<comment type="caution">
    <text evidence="6">Lacks conserved residue(s) required for the propagation of feature annotation.</text>
</comment>
<dbReference type="InterPro" id="IPR001752">
    <property type="entry name" value="Kinesin_motor_dom"/>
</dbReference>
<dbReference type="GeneID" id="17283931"/>
<dbReference type="GO" id="GO:0005875">
    <property type="term" value="C:microtubule associated complex"/>
    <property type="evidence" value="ECO:0007669"/>
    <property type="project" value="TreeGrafter"/>
</dbReference>
<dbReference type="GO" id="GO:0051231">
    <property type="term" value="P:spindle elongation"/>
    <property type="evidence" value="ECO:0007669"/>
    <property type="project" value="TreeGrafter"/>
</dbReference>
<dbReference type="Pfam" id="PF00225">
    <property type="entry name" value="Kinesin"/>
    <property type="match status" value="1"/>
</dbReference>
<evidence type="ECO:0000256" key="6">
    <source>
        <dbReference type="PROSITE-ProRule" id="PRU00283"/>
    </source>
</evidence>
<evidence type="ECO:0000256" key="4">
    <source>
        <dbReference type="ARBA" id="ARBA00022840"/>
    </source>
</evidence>
<keyword evidence="9" id="KW-1185">Reference proteome</keyword>
<dbReference type="HOGENOM" id="CLU_1891253_0_0_1"/>
<dbReference type="InterPro" id="IPR036961">
    <property type="entry name" value="Kinesin_motor_dom_sf"/>
</dbReference>
<evidence type="ECO:0000256" key="3">
    <source>
        <dbReference type="ARBA" id="ARBA00022741"/>
    </source>
</evidence>
<proteinExistence type="inferred from homology"/>
<dbReference type="GO" id="GO:0008017">
    <property type="term" value="F:microtubule binding"/>
    <property type="evidence" value="ECO:0007669"/>
    <property type="project" value="InterPro"/>
</dbReference>
<dbReference type="Gene3D" id="3.40.850.10">
    <property type="entry name" value="Kinesin motor domain"/>
    <property type="match status" value="1"/>
</dbReference>
<dbReference type="eggNOG" id="KOG0244">
    <property type="taxonomic scope" value="Eukaryota"/>
</dbReference>
<dbReference type="GO" id="GO:0005737">
    <property type="term" value="C:cytoplasm"/>
    <property type="evidence" value="ECO:0007669"/>
    <property type="project" value="UniProtKB-SubCell"/>
</dbReference>
<dbReference type="GO" id="GO:0007052">
    <property type="term" value="P:mitotic spindle organization"/>
    <property type="evidence" value="ECO:0007669"/>
    <property type="project" value="TreeGrafter"/>
</dbReference>
<dbReference type="PANTHER" id="PTHR47969">
    <property type="entry name" value="CHROMOSOME-ASSOCIATED KINESIN KIF4A-RELATED"/>
    <property type="match status" value="1"/>
</dbReference>
<dbReference type="GO" id="GO:0003777">
    <property type="term" value="F:microtubule motor activity"/>
    <property type="evidence" value="ECO:0007669"/>
    <property type="project" value="InterPro"/>
</dbReference>
<keyword evidence="4" id="KW-0067">ATP-binding</keyword>
<reference evidence="9" key="1">
    <citation type="journal article" date="2013" name="Nature">
        <title>Pan genome of the phytoplankton Emiliania underpins its global distribution.</title>
        <authorList>
            <person name="Read B.A."/>
            <person name="Kegel J."/>
            <person name="Klute M.J."/>
            <person name="Kuo A."/>
            <person name="Lefebvre S.C."/>
            <person name="Maumus F."/>
            <person name="Mayer C."/>
            <person name="Miller J."/>
            <person name="Monier A."/>
            <person name="Salamov A."/>
            <person name="Young J."/>
            <person name="Aguilar M."/>
            <person name="Claverie J.M."/>
            <person name="Frickenhaus S."/>
            <person name="Gonzalez K."/>
            <person name="Herman E.K."/>
            <person name="Lin Y.C."/>
            <person name="Napier J."/>
            <person name="Ogata H."/>
            <person name="Sarno A.F."/>
            <person name="Shmutz J."/>
            <person name="Schroeder D."/>
            <person name="de Vargas C."/>
            <person name="Verret F."/>
            <person name="von Dassow P."/>
            <person name="Valentin K."/>
            <person name="Van de Peer Y."/>
            <person name="Wheeler G."/>
            <person name="Dacks J.B."/>
            <person name="Delwiche C.F."/>
            <person name="Dyhrman S.T."/>
            <person name="Glockner G."/>
            <person name="John U."/>
            <person name="Richards T."/>
            <person name="Worden A.Z."/>
            <person name="Zhang X."/>
            <person name="Grigoriev I.V."/>
            <person name="Allen A.E."/>
            <person name="Bidle K."/>
            <person name="Borodovsky M."/>
            <person name="Bowler C."/>
            <person name="Brownlee C."/>
            <person name="Cock J.M."/>
            <person name="Elias M."/>
            <person name="Gladyshev V.N."/>
            <person name="Groth M."/>
            <person name="Guda C."/>
            <person name="Hadaegh A."/>
            <person name="Iglesias-Rodriguez M.D."/>
            <person name="Jenkins J."/>
            <person name="Jones B.M."/>
            <person name="Lawson T."/>
            <person name="Leese F."/>
            <person name="Lindquist E."/>
            <person name="Lobanov A."/>
            <person name="Lomsadze A."/>
            <person name="Malik S.B."/>
            <person name="Marsh M.E."/>
            <person name="Mackinder L."/>
            <person name="Mock T."/>
            <person name="Mueller-Roeber B."/>
            <person name="Pagarete A."/>
            <person name="Parker M."/>
            <person name="Probert I."/>
            <person name="Quesneville H."/>
            <person name="Raines C."/>
            <person name="Rensing S.A."/>
            <person name="Riano-Pachon D.M."/>
            <person name="Richier S."/>
            <person name="Rokitta S."/>
            <person name="Shiraiwa Y."/>
            <person name="Soanes D.M."/>
            <person name="van der Giezen M."/>
            <person name="Wahlund T.M."/>
            <person name="Williams B."/>
            <person name="Wilson W."/>
            <person name="Wolfe G."/>
            <person name="Wurch L.L."/>
        </authorList>
    </citation>
    <scope>NUCLEOTIDE SEQUENCE</scope>
</reference>
<keyword evidence="2" id="KW-0963">Cytoplasm</keyword>
<dbReference type="PROSITE" id="PS50067">
    <property type="entry name" value="KINESIN_MOTOR_2"/>
    <property type="match status" value="1"/>
</dbReference>
<dbReference type="Proteomes" id="UP000013827">
    <property type="component" value="Unassembled WGS sequence"/>
</dbReference>
<evidence type="ECO:0000313" key="8">
    <source>
        <dbReference type="EnsemblProtists" id="EOD38658"/>
    </source>
</evidence>
<protein>
    <recommendedName>
        <fullName evidence="7">Kinesin motor domain-containing protein</fullName>
    </recommendedName>
</protein>
<name>A0A0D3KSC3_EMIH1</name>
<dbReference type="InterPro" id="IPR027417">
    <property type="entry name" value="P-loop_NTPase"/>
</dbReference>
<dbReference type="EnsemblProtists" id="EOD38658">
    <property type="protein sequence ID" value="EOD38658"/>
    <property type="gene ID" value="EMIHUDRAFT_77834"/>
</dbReference>
<dbReference type="InterPro" id="IPR027640">
    <property type="entry name" value="Kinesin-like_fam"/>
</dbReference>
<accession>A0A0D3KSC3</accession>
<dbReference type="STRING" id="2903.R1DT77"/>
<evidence type="ECO:0000256" key="5">
    <source>
        <dbReference type="ARBA" id="ARBA00023054"/>
    </source>
</evidence>
<dbReference type="PANTHER" id="PTHR47969:SF15">
    <property type="entry name" value="CHROMOSOME-ASSOCIATED KINESIN KIF4A-RELATED"/>
    <property type="match status" value="1"/>
</dbReference>
<keyword evidence="5" id="KW-0175">Coiled coil</keyword>
<sequence>LTFVDLAGSERTKRARTEGEARQEGNAINLSLLNLNNVIKARADRSSVVPYNSSSLTKLLADRLGGATPTLVLACASPEGEHADETISTLQTMSLARMIETRPKIARRPATISVEEAARQAEEAARHAVRPLRRP</sequence>
<dbReference type="KEGG" id="ehx:EMIHUDRAFT_77834"/>
<evidence type="ECO:0000256" key="1">
    <source>
        <dbReference type="ARBA" id="ARBA00004496"/>
    </source>
</evidence>
<organism evidence="8 9">
    <name type="scientific">Emiliania huxleyi (strain CCMP1516)</name>
    <dbReference type="NCBI Taxonomy" id="280463"/>
    <lineage>
        <taxon>Eukaryota</taxon>
        <taxon>Haptista</taxon>
        <taxon>Haptophyta</taxon>
        <taxon>Prymnesiophyceae</taxon>
        <taxon>Isochrysidales</taxon>
        <taxon>Noelaerhabdaceae</taxon>
        <taxon>Emiliania</taxon>
    </lineage>
</organism>
<keyword evidence="3" id="KW-0547">Nucleotide-binding</keyword>
<feature type="domain" description="Kinesin motor" evidence="7">
    <location>
        <begin position="1"/>
        <end position="99"/>
    </location>
</feature>
<evidence type="ECO:0000256" key="2">
    <source>
        <dbReference type="ARBA" id="ARBA00022490"/>
    </source>
</evidence>